<protein>
    <recommendedName>
        <fullName evidence="6">Protein kinase domain-containing protein</fullName>
    </recommendedName>
</protein>
<keyword evidence="2" id="KW-0808">Transferase</keyword>
<keyword evidence="5" id="KW-0067">ATP-binding</keyword>
<dbReference type="Gene3D" id="1.10.510.10">
    <property type="entry name" value="Transferase(Phosphotransferase) domain 1"/>
    <property type="match status" value="1"/>
</dbReference>
<dbReference type="PANTHER" id="PTHR24345:SF0">
    <property type="entry name" value="CELL CYCLE SERINE_THREONINE-PROTEIN KINASE CDC5_MSD2"/>
    <property type="match status" value="1"/>
</dbReference>
<evidence type="ECO:0000256" key="5">
    <source>
        <dbReference type="ARBA" id="ARBA00022840"/>
    </source>
</evidence>
<dbReference type="PROSITE" id="PS00108">
    <property type="entry name" value="PROTEIN_KINASE_ST"/>
    <property type="match status" value="1"/>
</dbReference>
<gene>
    <name evidence="7" type="ORF">M9Y10_040330</name>
</gene>
<dbReference type="PROSITE" id="PS50011">
    <property type="entry name" value="PROTEIN_KINASE_DOM"/>
    <property type="match status" value="1"/>
</dbReference>
<organism evidence="7 8">
    <name type="scientific">Tritrichomonas musculus</name>
    <dbReference type="NCBI Taxonomy" id="1915356"/>
    <lineage>
        <taxon>Eukaryota</taxon>
        <taxon>Metamonada</taxon>
        <taxon>Parabasalia</taxon>
        <taxon>Tritrichomonadida</taxon>
        <taxon>Tritrichomonadidae</taxon>
        <taxon>Tritrichomonas</taxon>
    </lineage>
</organism>
<sequence>MQKDIRQSNGVCFRINPSDHTSSIIKSDQARGDIFIPAYIIYEDEKYKITTIESDAFQYTKIDSLKFAEDSEITTFGNLIFNSSSVKKIQIPGKVKYLDELWCGAVADLIDIEISPKNPNFSYIENKYFVGKSQEKSDTFDVLLYARFDIKEAVIPPQIKFIKTYSFYNHREMTSLIFPKNSQLKSIEGNSLAFASISKLVLPASLETIENSVFEYIQNLSEIEVSPDNQKFKSIDKKYLLMKCDVKNKNFDVLFFCVRNIENAKIPSYIKIINNFAFKSCTKMKSLEFDEHSSLEIIQYAAFLESDGFVNVVLPPQVKTLKMFAFTSNRSLESLTFLSDSVEIDGFCFSYCHKLALLSFPNATKVTFLNNSMANISPSMIIMIRKDAAIDGPHYSLIKDKIKFFDDEKSVKKVDIKKVNDDEKSIKKVDIKKVNDDEKSIKKVDIKKMNDDEKSIKKVDIKKMNDDEKSIKKVDIKKMNDDEKSIKKVDIKKMNDDEKSIKKVDIKKMNDDAKSIKKVDNKKMNDDEKSIKKVDIKKMNDDEKSIKKVDIKKVNDDAKSIKKVDNKKMNDDEKSIKKVDIKKVNDDAKSIKKVDNKKMNDDEKSIKKVDIKKVNDDAKSIKKVDIKKMNDDEKSIKKVDIKKMNDDEKSIKKVDIKKMNDDEKSIKKVDIKKMNDDEKSIKKVDIKKMNNDAKSIKKVDIKKLDDDEKSINKIDIKKLDDDEKSVEKVRAKNFDERKDKIYMDRIRYLESRLSKYEDVIPFDPNAMSTEKHEKNDDESDIIEDDEEERFHKHKDKFLFFGEGEESHQKVICKIGEGATSIAYKVVDERTKEVMCKKVFKVDTKRTTIKDLQNIMKEYEILTQIHHPCICECIAMNPSEKVETITKEDDIKFEDEEEEEEKHEEVAITTFAIYLKYHPFNLRECLDQSFMTNTLKVKIAVEIAFAMSYIHQKGMIHRDLKLENVMLNYIFEAQLIDFGFAHVCNLSQSGESLTTGVGTLAYMSPEMLNEEKYDCKTDVYSFGVLLFVLFTKHFPKQNHKDKLTNQKIRFPRPSSSISSFCIEIIKKCMTFEPSKRPSFDDILNDMFSHSFLLADEIDTKIVKSRYQLLNRFRSLNK</sequence>
<evidence type="ECO:0000313" key="8">
    <source>
        <dbReference type="Proteomes" id="UP001470230"/>
    </source>
</evidence>
<keyword evidence="8" id="KW-1185">Reference proteome</keyword>
<reference evidence="7 8" key="1">
    <citation type="submission" date="2024-04" db="EMBL/GenBank/DDBJ databases">
        <title>Tritrichomonas musculus Genome.</title>
        <authorList>
            <person name="Alves-Ferreira E."/>
            <person name="Grigg M."/>
            <person name="Lorenzi H."/>
            <person name="Galac M."/>
        </authorList>
    </citation>
    <scope>NUCLEOTIDE SEQUENCE [LARGE SCALE GENOMIC DNA]</scope>
    <source>
        <strain evidence="7 8">EAF2021</strain>
    </source>
</reference>
<keyword evidence="4" id="KW-0418">Kinase</keyword>
<keyword evidence="1" id="KW-0723">Serine/threonine-protein kinase</keyword>
<dbReference type="Pfam" id="PF13306">
    <property type="entry name" value="LRR_5"/>
    <property type="match status" value="3"/>
</dbReference>
<comment type="caution">
    <text evidence="7">The sequence shown here is derived from an EMBL/GenBank/DDBJ whole genome shotgun (WGS) entry which is preliminary data.</text>
</comment>
<dbReference type="InterPro" id="IPR011009">
    <property type="entry name" value="Kinase-like_dom_sf"/>
</dbReference>
<dbReference type="SUPFAM" id="SSF52058">
    <property type="entry name" value="L domain-like"/>
    <property type="match status" value="1"/>
</dbReference>
<keyword evidence="3" id="KW-0547">Nucleotide-binding</keyword>
<dbReference type="EMBL" id="JAPFFF010000072">
    <property type="protein sequence ID" value="KAK8835947.1"/>
    <property type="molecule type" value="Genomic_DNA"/>
</dbReference>
<dbReference type="SUPFAM" id="SSF56112">
    <property type="entry name" value="Protein kinase-like (PK-like)"/>
    <property type="match status" value="1"/>
</dbReference>
<feature type="domain" description="Protein kinase" evidence="6">
    <location>
        <begin position="808"/>
        <end position="1091"/>
    </location>
</feature>
<dbReference type="InterPro" id="IPR000719">
    <property type="entry name" value="Prot_kinase_dom"/>
</dbReference>
<dbReference type="InterPro" id="IPR032675">
    <property type="entry name" value="LRR_dom_sf"/>
</dbReference>
<dbReference type="Proteomes" id="UP001470230">
    <property type="component" value="Unassembled WGS sequence"/>
</dbReference>
<dbReference type="InterPro" id="IPR008271">
    <property type="entry name" value="Ser/Thr_kinase_AS"/>
</dbReference>
<dbReference type="Gene3D" id="3.80.10.10">
    <property type="entry name" value="Ribonuclease Inhibitor"/>
    <property type="match status" value="2"/>
</dbReference>
<name>A0ABR2GQU8_9EUKA</name>
<dbReference type="Gene3D" id="3.30.200.20">
    <property type="entry name" value="Phosphorylase Kinase, domain 1"/>
    <property type="match status" value="1"/>
</dbReference>
<accession>A0ABR2GQU8</accession>
<evidence type="ECO:0000313" key="7">
    <source>
        <dbReference type="EMBL" id="KAK8835947.1"/>
    </source>
</evidence>
<dbReference type="InterPro" id="IPR026906">
    <property type="entry name" value="LRR_5"/>
</dbReference>
<evidence type="ECO:0000256" key="1">
    <source>
        <dbReference type="ARBA" id="ARBA00022527"/>
    </source>
</evidence>
<evidence type="ECO:0000256" key="2">
    <source>
        <dbReference type="ARBA" id="ARBA00022679"/>
    </source>
</evidence>
<dbReference type="Pfam" id="PF00069">
    <property type="entry name" value="Pkinase"/>
    <property type="match status" value="1"/>
</dbReference>
<proteinExistence type="predicted"/>
<evidence type="ECO:0000256" key="4">
    <source>
        <dbReference type="ARBA" id="ARBA00022777"/>
    </source>
</evidence>
<dbReference type="PANTHER" id="PTHR24345">
    <property type="entry name" value="SERINE/THREONINE-PROTEIN KINASE PLK"/>
    <property type="match status" value="1"/>
</dbReference>
<evidence type="ECO:0000259" key="6">
    <source>
        <dbReference type="PROSITE" id="PS50011"/>
    </source>
</evidence>
<dbReference type="SMART" id="SM00220">
    <property type="entry name" value="S_TKc"/>
    <property type="match status" value="1"/>
</dbReference>
<evidence type="ECO:0000256" key="3">
    <source>
        <dbReference type="ARBA" id="ARBA00022741"/>
    </source>
</evidence>